<proteinExistence type="predicted"/>
<gene>
    <name evidence="1" type="ORF">L1987_70860</name>
</gene>
<protein>
    <submittedName>
        <fullName evidence="1">Uncharacterized protein</fullName>
    </submittedName>
</protein>
<organism evidence="1 2">
    <name type="scientific">Smallanthus sonchifolius</name>
    <dbReference type="NCBI Taxonomy" id="185202"/>
    <lineage>
        <taxon>Eukaryota</taxon>
        <taxon>Viridiplantae</taxon>
        <taxon>Streptophyta</taxon>
        <taxon>Embryophyta</taxon>
        <taxon>Tracheophyta</taxon>
        <taxon>Spermatophyta</taxon>
        <taxon>Magnoliopsida</taxon>
        <taxon>eudicotyledons</taxon>
        <taxon>Gunneridae</taxon>
        <taxon>Pentapetalae</taxon>
        <taxon>asterids</taxon>
        <taxon>campanulids</taxon>
        <taxon>Asterales</taxon>
        <taxon>Asteraceae</taxon>
        <taxon>Asteroideae</taxon>
        <taxon>Heliantheae alliance</taxon>
        <taxon>Millerieae</taxon>
        <taxon>Smallanthus</taxon>
    </lineage>
</organism>
<dbReference type="EMBL" id="CM042041">
    <property type="protein sequence ID" value="KAI3712309.1"/>
    <property type="molecule type" value="Genomic_DNA"/>
</dbReference>
<evidence type="ECO:0000313" key="2">
    <source>
        <dbReference type="Proteomes" id="UP001056120"/>
    </source>
</evidence>
<accession>A0ACB9AQH2</accession>
<comment type="caution">
    <text evidence="1">The sequence shown here is derived from an EMBL/GenBank/DDBJ whole genome shotgun (WGS) entry which is preliminary data.</text>
</comment>
<reference evidence="2" key="1">
    <citation type="journal article" date="2022" name="Mol. Ecol. Resour.">
        <title>The genomes of chicory, endive, great burdock and yacon provide insights into Asteraceae palaeo-polyploidization history and plant inulin production.</title>
        <authorList>
            <person name="Fan W."/>
            <person name="Wang S."/>
            <person name="Wang H."/>
            <person name="Wang A."/>
            <person name="Jiang F."/>
            <person name="Liu H."/>
            <person name="Zhao H."/>
            <person name="Xu D."/>
            <person name="Zhang Y."/>
        </authorList>
    </citation>
    <scope>NUCLEOTIDE SEQUENCE [LARGE SCALE GENOMIC DNA]</scope>
    <source>
        <strain evidence="2">cv. Yunnan</strain>
    </source>
</reference>
<evidence type="ECO:0000313" key="1">
    <source>
        <dbReference type="EMBL" id="KAI3712309.1"/>
    </source>
</evidence>
<name>A0ACB9AQH2_9ASTR</name>
<dbReference type="Proteomes" id="UP001056120">
    <property type="component" value="Linkage Group LG24"/>
</dbReference>
<sequence>MARVGEVAYWLESPDELSGIHPTFHVSHLRKCLSDESAHVQLTDIEVNNSLNYIEEPVAILDKKEKRLSEVTLLGLCLGQPRLAYKSGNVIPSLVVDYGQRAMVAIRATRAVSRWPANGFDVVQLVGSNDGYSGVMRLDGDAWLAMKSYPDAYEDWHHVTF</sequence>
<reference evidence="1 2" key="2">
    <citation type="journal article" date="2022" name="Mol. Ecol. Resour.">
        <title>The genomes of chicory, endive, great burdock and yacon provide insights into Asteraceae paleo-polyploidization history and plant inulin production.</title>
        <authorList>
            <person name="Fan W."/>
            <person name="Wang S."/>
            <person name="Wang H."/>
            <person name="Wang A."/>
            <person name="Jiang F."/>
            <person name="Liu H."/>
            <person name="Zhao H."/>
            <person name="Xu D."/>
            <person name="Zhang Y."/>
        </authorList>
    </citation>
    <scope>NUCLEOTIDE SEQUENCE [LARGE SCALE GENOMIC DNA]</scope>
    <source>
        <strain evidence="2">cv. Yunnan</strain>
        <tissue evidence="1">Leaves</tissue>
    </source>
</reference>
<keyword evidence="2" id="KW-1185">Reference proteome</keyword>